<dbReference type="InterPro" id="IPR036388">
    <property type="entry name" value="WH-like_DNA-bd_sf"/>
</dbReference>
<comment type="caution">
    <text evidence="2">The sequence shown here is derived from an EMBL/GenBank/DDBJ whole genome shotgun (WGS) entry which is preliminary data.</text>
</comment>
<dbReference type="Gene3D" id="1.10.10.10">
    <property type="entry name" value="Winged helix-like DNA-binding domain superfamily/Winged helix DNA-binding domain"/>
    <property type="match status" value="1"/>
</dbReference>
<gene>
    <name evidence="2" type="ORF">GCM10008938_13140</name>
</gene>
<proteinExistence type="predicted"/>
<dbReference type="SUPFAM" id="SSF46785">
    <property type="entry name" value="Winged helix' DNA-binding domain"/>
    <property type="match status" value="1"/>
</dbReference>
<dbReference type="PANTHER" id="PTHR39515">
    <property type="entry name" value="CONSERVED PROTEIN"/>
    <property type="match status" value="1"/>
</dbReference>
<dbReference type="RefSeq" id="WP_189001600.1">
    <property type="nucleotide sequence ID" value="NZ_BMOD01000003.1"/>
</dbReference>
<dbReference type="InterPro" id="IPR000835">
    <property type="entry name" value="HTH_MarR-typ"/>
</dbReference>
<dbReference type="Pfam" id="PF12802">
    <property type="entry name" value="MarR_2"/>
    <property type="match status" value="1"/>
</dbReference>
<dbReference type="InterPro" id="IPR052526">
    <property type="entry name" value="HTH-type_Bedaq_tolerance"/>
</dbReference>
<dbReference type="EMBL" id="BMOD01000003">
    <property type="protein sequence ID" value="GGJ28452.1"/>
    <property type="molecule type" value="Genomic_DNA"/>
</dbReference>
<name>A0ABQ2CWR3_9DEIO</name>
<protein>
    <submittedName>
        <fullName evidence="2">MarR family transcriptional regulator</fullName>
    </submittedName>
</protein>
<accession>A0ABQ2CWR3</accession>
<dbReference type="SMART" id="SM00347">
    <property type="entry name" value="HTH_MARR"/>
    <property type="match status" value="1"/>
</dbReference>
<reference evidence="3" key="1">
    <citation type="journal article" date="2019" name="Int. J. Syst. Evol. Microbiol.">
        <title>The Global Catalogue of Microorganisms (GCM) 10K type strain sequencing project: providing services to taxonomists for standard genome sequencing and annotation.</title>
        <authorList>
            <consortium name="The Broad Institute Genomics Platform"/>
            <consortium name="The Broad Institute Genome Sequencing Center for Infectious Disease"/>
            <person name="Wu L."/>
            <person name="Ma J."/>
        </authorList>
    </citation>
    <scope>NUCLEOTIDE SEQUENCE [LARGE SCALE GENOMIC DNA]</scope>
    <source>
        <strain evidence="3">JCM 14370</strain>
    </source>
</reference>
<evidence type="ECO:0000313" key="2">
    <source>
        <dbReference type="EMBL" id="GGJ28452.1"/>
    </source>
</evidence>
<dbReference type="PROSITE" id="PS50995">
    <property type="entry name" value="HTH_MARR_2"/>
    <property type="match status" value="1"/>
</dbReference>
<evidence type="ECO:0000259" key="1">
    <source>
        <dbReference type="PROSITE" id="PS50995"/>
    </source>
</evidence>
<keyword evidence="3" id="KW-1185">Reference proteome</keyword>
<sequence length="147" mass="16593">MTEGPLDVFQLANQLRPVLLKLGRRLRSETQAEGVSSVQITLLMVMQKNPHYTAADLAASEGISGPTLMGHLNKLEGQNLIERIKPATGDRRRTELHLTEKGQKFIEEVREKRALWLAERLKQLDKAQQQAILQAIEPLQHLLEAKT</sequence>
<dbReference type="Proteomes" id="UP000632222">
    <property type="component" value="Unassembled WGS sequence"/>
</dbReference>
<dbReference type="PANTHER" id="PTHR39515:SF2">
    <property type="entry name" value="HTH-TYPE TRANSCRIPTIONAL REGULATOR RV0880"/>
    <property type="match status" value="1"/>
</dbReference>
<dbReference type="InterPro" id="IPR036390">
    <property type="entry name" value="WH_DNA-bd_sf"/>
</dbReference>
<evidence type="ECO:0000313" key="3">
    <source>
        <dbReference type="Proteomes" id="UP000632222"/>
    </source>
</evidence>
<organism evidence="2 3">
    <name type="scientific">Deinococcus roseus</name>
    <dbReference type="NCBI Taxonomy" id="392414"/>
    <lineage>
        <taxon>Bacteria</taxon>
        <taxon>Thermotogati</taxon>
        <taxon>Deinococcota</taxon>
        <taxon>Deinococci</taxon>
        <taxon>Deinococcales</taxon>
        <taxon>Deinococcaceae</taxon>
        <taxon>Deinococcus</taxon>
    </lineage>
</organism>
<feature type="domain" description="HTH marR-type" evidence="1">
    <location>
        <begin position="8"/>
        <end position="141"/>
    </location>
</feature>